<evidence type="ECO:0000313" key="3">
    <source>
        <dbReference type="EMBL" id="XDU70676.1"/>
    </source>
</evidence>
<dbReference type="InterPro" id="IPR050263">
    <property type="entry name" value="Bact_Fimbrial_Adh_Pro"/>
</dbReference>
<evidence type="ECO:0000256" key="1">
    <source>
        <dbReference type="SAM" id="SignalP"/>
    </source>
</evidence>
<protein>
    <submittedName>
        <fullName evidence="3">Fimbrial protein</fullName>
    </submittedName>
</protein>
<proteinExistence type="predicted"/>
<dbReference type="GO" id="GO:0009289">
    <property type="term" value="C:pilus"/>
    <property type="evidence" value="ECO:0007669"/>
    <property type="project" value="InterPro"/>
</dbReference>
<keyword evidence="1" id="KW-0732">Signal</keyword>
<organism evidence="3">
    <name type="scientific">Rouxiella sp. WC2420</name>
    <dbReference type="NCBI Taxonomy" id="3234145"/>
    <lineage>
        <taxon>Bacteria</taxon>
        <taxon>Pseudomonadati</taxon>
        <taxon>Pseudomonadota</taxon>
        <taxon>Gammaproteobacteria</taxon>
        <taxon>Enterobacterales</taxon>
        <taxon>Yersiniaceae</taxon>
        <taxon>Rouxiella</taxon>
    </lineage>
</organism>
<dbReference type="GO" id="GO:0043709">
    <property type="term" value="P:cell adhesion involved in single-species biofilm formation"/>
    <property type="evidence" value="ECO:0007669"/>
    <property type="project" value="TreeGrafter"/>
</dbReference>
<dbReference type="SUPFAM" id="SSF49401">
    <property type="entry name" value="Bacterial adhesins"/>
    <property type="match status" value="1"/>
</dbReference>
<dbReference type="PANTHER" id="PTHR33420">
    <property type="entry name" value="FIMBRIAL SUBUNIT ELFA-RELATED"/>
    <property type="match status" value="1"/>
</dbReference>
<dbReference type="RefSeq" id="WP_369788159.1">
    <property type="nucleotide sequence ID" value="NZ_CP165628.1"/>
</dbReference>
<feature type="chain" id="PRO_5044332741" evidence="1">
    <location>
        <begin position="25"/>
        <end position="175"/>
    </location>
</feature>
<dbReference type="InterPro" id="IPR036937">
    <property type="entry name" value="Adhesion_dom_fimbrial_sf"/>
</dbReference>
<dbReference type="AlphaFoldDB" id="A0AB39VLV0"/>
<dbReference type="InterPro" id="IPR000259">
    <property type="entry name" value="Adhesion_dom_fimbrial"/>
</dbReference>
<dbReference type="PANTHER" id="PTHR33420:SF4">
    <property type="entry name" value="FIMBRIAL-LIKE PROTEIN FIMF"/>
    <property type="match status" value="1"/>
</dbReference>
<dbReference type="InterPro" id="IPR008966">
    <property type="entry name" value="Adhesion_dom_sf"/>
</dbReference>
<reference evidence="3" key="1">
    <citation type="submission" date="2024-07" db="EMBL/GenBank/DDBJ databases">
        <authorList>
            <person name="Biller S.J."/>
        </authorList>
    </citation>
    <scope>NUCLEOTIDE SEQUENCE</scope>
    <source>
        <strain evidence="3">WC2420</strain>
    </source>
</reference>
<accession>A0AB39VLV0</accession>
<evidence type="ECO:0000259" key="2">
    <source>
        <dbReference type="Pfam" id="PF00419"/>
    </source>
</evidence>
<dbReference type="Pfam" id="PF00419">
    <property type="entry name" value="Fimbrial"/>
    <property type="match status" value="1"/>
</dbReference>
<dbReference type="Gene3D" id="2.60.40.1090">
    <property type="entry name" value="Fimbrial-type adhesion domain"/>
    <property type="match status" value="1"/>
</dbReference>
<gene>
    <name evidence="3" type="ORF">AB3G37_13895</name>
</gene>
<sequence>MNRPALFSLIIIALTSSLSFDCQADSLGMSNVRFSANIVTWSCTISSASQNITVNLGQWNTRSYKSSGITTIPTYFSISLNNCANSSVTTTFSGKSDPTNDQYLALDSTSTVENVAIELLDSDKTELPLNKESHAVIVGSSGNATLGFYARYITTAKAVQAGTADAQATFVINYR</sequence>
<name>A0AB39VLV0_9GAMM</name>
<feature type="domain" description="Fimbrial-type adhesion" evidence="2">
    <location>
        <begin position="33"/>
        <end position="174"/>
    </location>
</feature>
<feature type="signal peptide" evidence="1">
    <location>
        <begin position="1"/>
        <end position="24"/>
    </location>
</feature>
<dbReference type="EMBL" id="CP165628">
    <property type="protein sequence ID" value="XDU70676.1"/>
    <property type="molecule type" value="Genomic_DNA"/>
</dbReference>